<dbReference type="InterPro" id="IPR022742">
    <property type="entry name" value="Hydrolase_4"/>
</dbReference>
<dbReference type="PANTHER" id="PTHR12277:SF197">
    <property type="entry name" value="CHROMOSOME UNDETERMINED SCAFFOLD_38, WHOLE GENOME SHOTGUN SEQUENCE"/>
    <property type="match status" value="1"/>
</dbReference>
<dbReference type="Proteomes" id="UP000039865">
    <property type="component" value="Unassembled WGS sequence"/>
</dbReference>
<evidence type="ECO:0000313" key="2">
    <source>
        <dbReference type="EMBL" id="CDW80172.1"/>
    </source>
</evidence>
<gene>
    <name evidence="2" type="primary">Contig7917.g8451</name>
    <name evidence="2" type="ORF">STYLEM_9168</name>
</gene>
<dbReference type="AlphaFoldDB" id="A0A078AF72"/>
<dbReference type="OrthoDB" id="10249433at2759"/>
<sequence>MKLNKIIFPAPKASYDQNSLLGEIIYIPRNSLLSDLQQEYDVVNGKTTASFTSVLSASQNSLSTMSTRTHHIPCLFMPYQSGSSKLLMYYHGNAEDIGLSYEMLDHLKQSLKINILAVEYPGYGIYREPGGCNSEKITEDCDYVYQYVLQETGLREKDILIFGRSMGSGPATYLCAHHNPGALILMSPYTSIKNIVKNKVGFLSILVAEHFDNLKLMPKVKCPTFIVHGQKDTLIPFEHAQQLNEKCSGQTFMVLPTEMTHNDFDFYQDLIKPIFQFLLQIKMNTGPNKRTSKVIFNENLYIPPDESNPIQNKIIQSAGATRSKSQNPHARSTALIKQVTYNIEDVRQQMIESPTPTKIPSQNGSAKKKVIVVDD</sequence>
<dbReference type="InParanoid" id="A0A078AF72"/>
<dbReference type="Pfam" id="PF12146">
    <property type="entry name" value="Hydrolase_4"/>
    <property type="match status" value="1"/>
</dbReference>
<dbReference type="Gene3D" id="3.40.50.1820">
    <property type="entry name" value="alpha/beta hydrolase"/>
    <property type="match status" value="1"/>
</dbReference>
<dbReference type="OMA" id="NCYEYLY"/>
<dbReference type="InterPro" id="IPR029058">
    <property type="entry name" value="AB_hydrolase_fold"/>
</dbReference>
<proteinExistence type="predicted"/>
<organism evidence="2 3">
    <name type="scientific">Stylonychia lemnae</name>
    <name type="common">Ciliate</name>
    <dbReference type="NCBI Taxonomy" id="5949"/>
    <lineage>
        <taxon>Eukaryota</taxon>
        <taxon>Sar</taxon>
        <taxon>Alveolata</taxon>
        <taxon>Ciliophora</taxon>
        <taxon>Intramacronucleata</taxon>
        <taxon>Spirotrichea</taxon>
        <taxon>Stichotrichia</taxon>
        <taxon>Sporadotrichida</taxon>
        <taxon>Oxytrichidae</taxon>
        <taxon>Stylonychinae</taxon>
        <taxon>Stylonychia</taxon>
    </lineage>
</organism>
<keyword evidence="3" id="KW-1185">Reference proteome</keyword>
<accession>A0A078AF72</accession>
<dbReference type="EMBL" id="CCKQ01008706">
    <property type="protein sequence ID" value="CDW80172.1"/>
    <property type="molecule type" value="Genomic_DNA"/>
</dbReference>
<dbReference type="SUPFAM" id="SSF53474">
    <property type="entry name" value="alpha/beta-Hydrolases"/>
    <property type="match status" value="1"/>
</dbReference>
<reference evidence="2 3" key="1">
    <citation type="submission" date="2014-06" db="EMBL/GenBank/DDBJ databases">
        <authorList>
            <person name="Swart Estienne"/>
        </authorList>
    </citation>
    <scope>NUCLEOTIDE SEQUENCE [LARGE SCALE GENOMIC DNA]</scope>
    <source>
        <strain evidence="2 3">130c</strain>
    </source>
</reference>
<evidence type="ECO:0000259" key="1">
    <source>
        <dbReference type="Pfam" id="PF12146"/>
    </source>
</evidence>
<protein>
    <recommendedName>
        <fullName evidence="1">Serine aminopeptidase S33 domain-containing protein</fullName>
    </recommendedName>
</protein>
<name>A0A078AF72_STYLE</name>
<evidence type="ECO:0000313" key="3">
    <source>
        <dbReference type="Proteomes" id="UP000039865"/>
    </source>
</evidence>
<feature type="domain" description="Serine aminopeptidase S33" evidence="1">
    <location>
        <begin position="85"/>
        <end position="213"/>
    </location>
</feature>
<dbReference type="PANTHER" id="PTHR12277">
    <property type="entry name" value="ALPHA/BETA HYDROLASE DOMAIN-CONTAINING PROTEIN"/>
    <property type="match status" value="1"/>
</dbReference>